<feature type="region of interest" description="Disordered" evidence="1">
    <location>
        <begin position="614"/>
        <end position="642"/>
    </location>
</feature>
<feature type="compositionally biased region" description="Low complexity" evidence="1">
    <location>
        <begin position="625"/>
        <end position="642"/>
    </location>
</feature>
<dbReference type="Proteomes" id="UP001378592">
    <property type="component" value="Unassembled WGS sequence"/>
</dbReference>
<feature type="compositionally biased region" description="Polar residues" evidence="1">
    <location>
        <begin position="544"/>
        <end position="556"/>
    </location>
</feature>
<gene>
    <name evidence="2" type="ORF">R5R35_001893</name>
</gene>
<dbReference type="GO" id="GO:0005930">
    <property type="term" value="C:axoneme"/>
    <property type="evidence" value="ECO:0007669"/>
    <property type="project" value="TreeGrafter"/>
</dbReference>
<proteinExistence type="predicted"/>
<reference evidence="2 3" key="1">
    <citation type="submission" date="2024-03" db="EMBL/GenBank/DDBJ databases">
        <title>The genome assembly and annotation of the cricket Gryllus longicercus Weissman &amp; Gray.</title>
        <authorList>
            <person name="Szrajer S."/>
            <person name="Gray D."/>
            <person name="Ylla G."/>
        </authorList>
    </citation>
    <scope>NUCLEOTIDE SEQUENCE [LARGE SCALE GENOMIC DNA]</scope>
    <source>
        <strain evidence="2">DAG 2021-001</strain>
        <tissue evidence="2">Whole body minus gut</tissue>
    </source>
</reference>
<evidence type="ECO:0000313" key="2">
    <source>
        <dbReference type="EMBL" id="KAK7868482.1"/>
    </source>
</evidence>
<feature type="compositionally biased region" description="Low complexity" evidence="1">
    <location>
        <begin position="590"/>
        <end position="602"/>
    </location>
</feature>
<dbReference type="EMBL" id="JAZDUA010000093">
    <property type="protein sequence ID" value="KAK7868482.1"/>
    <property type="molecule type" value="Genomic_DNA"/>
</dbReference>
<dbReference type="PANTHER" id="PTHR14917">
    <property type="entry name" value="SPERMATOGENESIS-ASSOCIATED PROTEIN 7"/>
    <property type="match status" value="1"/>
</dbReference>
<evidence type="ECO:0000256" key="1">
    <source>
        <dbReference type="SAM" id="MobiDB-lite"/>
    </source>
</evidence>
<sequence>MRSSFRTSADSTSTCSFRKHDFIVHQHMLAHYRRLYSAKCGVDTSTPAYFKPRYKPRPRPSLPVADMASHPQLTNKDMKFLKNLAGEVRTWWNRGTPRHSAVSCGEKKCIDKAKGISQSSPSGQGRSCNGLYEHEEADHNVHSVTALNVKNSPKKRKDLNLKRCALAYGVSSKLREMNVYHPPRRRLGTGIANKYCGQCALKINKGSHMGASGDIAATSNLFANEISSIIEEQKEELLYLHFIQDITQDILSNEVYSNDGVMMIFKKHLCLNREKLHRDKMIKELQKLGLKIGLPHYNYSAFFGSNSVSLGEQSGENSDYEYYEDYHSKVKSSTSLNFNHKTDSMGDLNEILSSSMSERGEEMELVKQGEICEKKKKESKVLGFLEEMGFDSNIAEEICVCMTDKDFSKFQFASNESDTNTGFHGDFAKARDGDSFDCKKEHPSKSVTELFHYCDAGFVFGDGSKTQSSIIFDQEDTMEMERILESIHDGNTERDDIGSIPAVSSSVRSKSRESERESPFEADLHGESIKEKNSKKVYSEQKCKANSASPMGSDYSSMKDHDESIYEGYSEEQDEGQESASEEAEEIPEDLSQSSVSSGISQITEKLKEFNVDMNTMVHSRSSERNNLSSDNNSNSLRELVL</sequence>
<dbReference type="InterPro" id="IPR029357">
    <property type="entry name" value="SPATA7"/>
</dbReference>
<organism evidence="2 3">
    <name type="scientific">Gryllus longicercus</name>
    <dbReference type="NCBI Taxonomy" id="2509291"/>
    <lineage>
        <taxon>Eukaryota</taxon>
        <taxon>Metazoa</taxon>
        <taxon>Ecdysozoa</taxon>
        <taxon>Arthropoda</taxon>
        <taxon>Hexapoda</taxon>
        <taxon>Insecta</taxon>
        <taxon>Pterygota</taxon>
        <taxon>Neoptera</taxon>
        <taxon>Polyneoptera</taxon>
        <taxon>Orthoptera</taxon>
        <taxon>Ensifera</taxon>
        <taxon>Gryllidea</taxon>
        <taxon>Grylloidea</taxon>
        <taxon>Gryllidae</taxon>
        <taxon>Gryllinae</taxon>
        <taxon>Gryllus</taxon>
    </lineage>
</organism>
<dbReference type="AlphaFoldDB" id="A0AAN9ZA22"/>
<comment type="caution">
    <text evidence="2">The sequence shown here is derived from an EMBL/GenBank/DDBJ whole genome shotgun (WGS) entry which is preliminary data.</text>
</comment>
<name>A0AAN9ZA22_9ORTH</name>
<protein>
    <submittedName>
        <fullName evidence="2">Uncharacterized protein</fullName>
    </submittedName>
</protein>
<accession>A0AAN9ZA22</accession>
<dbReference type="Pfam" id="PF15244">
    <property type="entry name" value="HSD3"/>
    <property type="match status" value="1"/>
</dbReference>
<feature type="compositionally biased region" description="Basic and acidic residues" evidence="1">
    <location>
        <begin position="487"/>
        <end position="497"/>
    </location>
</feature>
<keyword evidence="3" id="KW-1185">Reference proteome</keyword>
<feature type="compositionally biased region" description="Acidic residues" evidence="1">
    <location>
        <begin position="569"/>
        <end position="589"/>
    </location>
</feature>
<dbReference type="GO" id="GO:0000226">
    <property type="term" value="P:microtubule cytoskeleton organization"/>
    <property type="evidence" value="ECO:0007669"/>
    <property type="project" value="TreeGrafter"/>
</dbReference>
<dbReference type="PANTHER" id="PTHR14917:SF4">
    <property type="entry name" value="SPERMATOGENESIS-ASSOCIATED 7"/>
    <property type="match status" value="1"/>
</dbReference>
<feature type="region of interest" description="Disordered" evidence="1">
    <location>
        <begin position="487"/>
        <end position="602"/>
    </location>
</feature>
<feature type="compositionally biased region" description="Basic and acidic residues" evidence="1">
    <location>
        <begin position="510"/>
        <end position="543"/>
    </location>
</feature>
<dbReference type="GO" id="GO:0036064">
    <property type="term" value="C:ciliary basal body"/>
    <property type="evidence" value="ECO:0007669"/>
    <property type="project" value="TreeGrafter"/>
</dbReference>
<evidence type="ECO:0000313" key="3">
    <source>
        <dbReference type="Proteomes" id="UP001378592"/>
    </source>
</evidence>